<comment type="caution">
    <text evidence="3">The sequence shown here is derived from an EMBL/GenBank/DDBJ whole genome shotgun (WGS) entry which is preliminary data.</text>
</comment>
<keyword evidence="2" id="KW-1133">Transmembrane helix</keyword>
<feature type="compositionally biased region" description="Polar residues" evidence="1">
    <location>
        <begin position="12"/>
        <end position="29"/>
    </location>
</feature>
<proteinExistence type="predicted"/>
<evidence type="ECO:0000256" key="1">
    <source>
        <dbReference type="SAM" id="MobiDB-lite"/>
    </source>
</evidence>
<protein>
    <submittedName>
        <fullName evidence="3">Uncharacterized protein</fullName>
    </submittedName>
</protein>
<name>A0A9P5XVL3_9AGAR</name>
<evidence type="ECO:0000313" key="4">
    <source>
        <dbReference type="Proteomes" id="UP000807353"/>
    </source>
</evidence>
<feature type="transmembrane region" description="Helical" evidence="2">
    <location>
        <begin position="223"/>
        <end position="242"/>
    </location>
</feature>
<feature type="transmembrane region" description="Helical" evidence="2">
    <location>
        <begin position="139"/>
        <end position="157"/>
    </location>
</feature>
<keyword evidence="2" id="KW-0472">Membrane</keyword>
<evidence type="ECO:0000313" key="3">
    <source>
        <dbReference type="EMBL" id="KAF9458433.1"/>
    </source>
</evidence>
<organism evidence="3 4">
    <name type="scientific">Collybia nuda</name>
    <dbReference type="NCBI Taxonomy" id="64659"/>
    <lineage>
        <taxon>Eukaryota</taxon>
        <taxon>Fungi</taxon>
        <taxon>Dikarya</taxon>
        <taxon>Basidiomycota</taxon>
        <taxon>Agaricomycotina</taxon>
        <taxon>Agaricomycetes</taxon>
        <taxon>Agaricomycetidae</taxon>
        <taxon>Agaricales</taxon>
        <taxon>Tricholomatineae</taxon>
        <taxon>Clitocybaceae</taxon>
        <taxon>Collybia</taxon>
    </lineage>
</organism>
<dbReference type="Proteomes" id="UP000807353">
    <property type="component" value="Unassembled WGS sequence"/>
</dbReference>
<sequence length="249" mass="27695">MSYASVAANNAPPLSQQPHPDQALLNTRPLTKDFLDDKSKVNLPPSGRESQSGRTTYEAKVVDDDEDDETFPSSKSEKENKRLQEVKAEGIYLWNVARRHLLRPGIAGGLVGLINLGFLAGAGRAFYTQPHLRGNRTALSSTFLTAIALVTVEGYAAEKYQKSFRGQAEEEQGENFLYNHLYEQVFRPKVLGGLVGLLNTVIIGTVGYFSYSNWNRPSWDRRTVSTIAIGILTIWASEGLLIQKRCFDK</sequence>
<evidence type="ECO:0000256" key="2">
    <source>
        <dbReference type="SAM" id="Phobius"/>
    </source>
</evidence>
<feature type="transmembrane region" description="Helical" evidence="2">
    <location>
        <begin position="190"/>
        <end position="211"/>
    </location>
</feature>
<feature type="transmembrane region" description="Helical" evidence="2">
    <location>
        <begin position="106"/>
        <end position="127"/>
    </location>
</feature>
<gene>
    <name evidence="3" type="ORF">BDZ94DRAFT_1201089</name>
</gene>
<dbReference type="AlphaFoldDB" id="A0A9P5XVL3"/>
<feature type="compositionally biased region" description="Basic and acidic residues" evidence="1">
    <location>
        <begin position="30"/>
        <end position="40"/>
    </location>
</feature>
<reference evidence="3" key="1">
    <citation type="submission" date="2020-11" db="EMBL/GenBank/DDBJ databases">
        <authorList>
            <consortium name="DOE Joint Genome Institute"/>
            <person name="Ahrendt S."/>
            <person name="Riley R."/>
            <person name="Andreopoulos W."/>
            <person name="Labutti K."/>
            <person name="Pangilinan J."/>
            <person name="Ruiz-Duenas F.J."/>
            <person name="Barrasa J.M."/>
            <person name="Sanchez-Garcia M."/>
            <person name="Camarero S."/>
            <person name="Miyauchi S."/>
            <person name="Serrano A."/>
            <person name="Linde D."/>
            <person name="Babiker R."/>
            <person name="Drula E."/>
            <person name="Ayuso-Fernandez I."/>
            <person name="Pacheco R."/>
            <person name="Padilla G."/>
            <person name="Ferreira P."/>
            <person name="Barriuso J."/>
            <person name="Kellner H."/>
            <person name="Castanera R."/>
            <person name="Alfaro M."/>
            <person name="Ramirez L."/>
            <person name="Pisabarro A.G."/>
            <person name="Kuo A."/>
            <person name="Tritt A."/>
            <person name="Lipzen A."/>
            <person name="He G."/>
            <person name="Yan M."/>
            <person name="Ng V."/>
            <person name="Cullen D."/>
            <person name="Martin F."/>
            <person name="Rosso M.-N."/>
            <person name="Henrissat B."/>
            <person name="Hibbett D."/>
            <person name="Martinez A.T."/>
            <person name="Grigoriev I.V."/>
        </authorList>
    </citation>
    <scope>NUCLEOTIDE SEQUENCE</scope>
    <source>
        <strain evidence="3">CBS 247.69</strain>
    </source>
</reference>
<keyword evidence="4" id="KW-1185">Reference proteome</keyword>
<feature type="region of interest" description="Disordered" evidence="1">
    <location>
        <begin position="1"/>
        <end position="81"/>
    </location>
</feature>
<keyword evidence="2" id="KW-0812">Transmembrane</keyword>
<dbReference type="EMBL" id="MU150340">
    <property type="protein sequence ID" value="KAF9458433.1"/>
    <property type="molecule type" value="Genomic_DNA"/>
</dbReference>
<accession>A0A9P5XVL3</accession>
<dbReference type="OrthoDB" id="2553651at2759"/>